<dbReference type="InterPro" id="IPR050483">
    <property type="entry name" value="CoA-transferase_III_domain"/>
</dbReference>
<dbReference type="InterPro" id="IPR044855">
    <property type="entry name" value="CoA-Trfase_III_dom3_sf"/>
</dbReference>
<dbReference type="Gene3D" id="3.40.50.10540">
    <property type="entry name" value="Crotonobetainyl-coa:carnitine coa-transferase, domain 1"/>
    <property type="match status" value="1"/>
</dbReference>
<evidence type="ECO:0000256" key="1">
    <source>
        <dbReference type="ARBA" id="ARBA00022679"/>
    </source>
</evidence>
<proteinExistence type="predicted"/>
<dbReference type="InterPro" id="IPR003673">
    <property type="entry name" value="CoA-Trfase_fam_III"/>
</dbReference>
<accession>A0A4P8WN54</accession>
<evidence type="ECO:0000313" key="3">
    <source>
        <dbReference type="Proteomes" id="UP000302218"/>
    </source>
</evidence>
<gene>
    <name evidence="2" type="ORF">FEJ81_22585</name>
</gene>
<dbReference type="RefSeq" id="WP_138247435.1">
    <property type="nucleotide sequence ID" value="NZ_CP040332.1"/>
</dbReference>
<sequence length="400" mass="44326">MLDTITVLDVTQVVSGSFASMTLADMGADVVKIERPTGGDVGRHNPPYVGDFSSYFASVNRNKRSVSLNLKSDEGAALFLELAEEADVVVENFRPGAMERFGIDYETVAERNPEIVYCSISGFGQDGPYAEYPALDIIAQAMSGNMSITGPPDSKPYRSGIPIADIAGSMYAVQGVLGALFRRERTGEGQYIDISMLDCMLSWLTVRAGYTFATDEPYPRMGNKLDEFVPYGVFETADSHLAIVVVQDHHWEKLCAAINRPGLATDNRFQTTEQRRANRDELESILEDELTARSTTEWFDVMADHGVPSGPIYDTKEVWDDEHVKHRELRSEIRMGDEELSVIDHPVKYDDDTTGITRGVPRVGEDTYETLERMGYTEAEVAALIERGVVGSPETAHPDR</sequence>
<dbReference type="PANTHER" id="PTHR48207:SF3">
    <property type="entry name" value="SUCCINATE--HYDROXYMETHYLGLUTARATE COA-TRANSFERASE"/>
    <property type="match status" value="1"/>
</dbReference>
<dbReference type="SUPFAM" id="SSF89796">
    <property type="entry name" value="CoA-transferase family III (CaiB/BaiF)"/>
    <property type="match status" value="1"/>
</dbReference>
<organism evidence="2 3">
    <name type="scientific">Natrinema versiforme</name>
    <dbReference type="NCBI Taxonomy" id="88724"/>
    <lineage>
        <taxon>Archaea</taxon>
        <taxon>Methanobacteriati</taxon>
        <taxon>Methanobacteriota</taxon>
        <taxon>Stenosarchaea group</taxon>
        <taxon>Halobacteria</taxon>
        <taxon>Halobacteriales</taxon>
        <taxon>Natrialbaceae</taxon>
        <taxon>Natrinema</taxon>
    </lineage>
</organism>
<dbReference type="GO" id="GO:0008410">
    <property type="term" value="F:CoA-transferase activity"/>
    <property type="evidence" value="ECO:0007669"/>
    <property type="project" value="TreeGrafter"/>
</dbReference>
<name>A0A4P8WN54_9EURY</name>
<dbReference type="OrthoDB" id="28444at2157"/>
<dbReference type="EMBL" id="CP040332">
    <property type="protein sequence ID" value="QCS45048.1"/>
    <property type="molecule type" value="Genomic_DNA"/>
</dbReference>
<dbReference type="KEGG" id="nvr:FEJ81_22585"/>
<dbReference type="Pfam" id="PF02515">
    <property type="entry name" value="CoA_transf_3"/>
    <property type="match status" value="1"/>
</dbReference>
<dbReference type="InterPro" id="IPR023606">
    <property type="entry name" value="CoA-Trfase_III_dom_1_sf"/>
</dbReference>
<dbReference type="AlphaFoldDB" id="A0A4P8WN54"/>
<reference evidence="3" key="1">
    <citation type="submission" date="2019-05" db="EMBL/GenBank/DDBJ databases">
        <title>Genome sequence and methylation pattern of the halophilic Archaeon Natrinema versiforme BOL5-4.</title>
        <authorList>
            <person name="DasSarma P."/>
            <person name="Anton B.P."/>
            <person name="DasSarma S.L."/>
            <person name="Martinez F.L."/>
            <person name="Guzman D."/>
            <person name="Roberts R.J."/>
            <person name="DasSarma S."/>
        </authorList>
    </citation>
    <scope>NUCLEOTIDE SEQUENCE [LARGE SCALE GENOMIC DNA]</scope>
    <source>
        <strain evidence="3">BOL5-4</strain>
        <plasmid evidence="3">pnve414</plasmid>
    </source>
</reference>
<dbReference type="Proteomes" id="UP000302218">
    <property type="component" value="Plasmid pNVE414"/>
</dbReference>
<dbReference type="GeneID" id="40268123"/>
<evidence type="ECO:0000313" key="2">
    <source>
        <dbReference type="EMBL" id="QCS45048.1"/>
    </source>
</evidence>
<dbReference type="PANTHER" id="PTHR48207">
    <property type="entry name" value="SUCCINATE--HYDROXYMETHYLGLUTARATE COA-TRANSFERASE"/>
    <property type="match status" value="1"/>
</dbReference>
<protein>
    <submittedName>
        <fullName evidence="2">CoA transferase</fullName>
    </submittedName>
</protein>
<keyword evidence="2" id="KW-0614">Plasmid</keyword>
<dbReference type="Gene3D" id="3.30.1540.10">
    <property type="entry name" value="formyl-coa transferase, domain 3"/>
    <property type="match status" value="1"/>
</dbReference>
<keyword evidence="1 2" id="KW-0808">Transferase</keyword>
<geneLocation type="plasmid" evidence="3">
    <name>pnve414</name>
</geneLocation>